<gene>
    <name evidence="1" type="ORF">PLOB_00007647</name>
</gene>
<name>A0ABN8QNR1_9CNID</name>
<protein>
    <submittedName>
        <fullName evidence="1">Uncharacterized protein</fullName>
    </submittedName>
</protein>
<feature type="non-terminal residue" evidence="1">
    <location>
        <position position="1"/>
    </location>
</feature>
<dbReference type="Proteomes" id="UP001159405">
    <property type="component" value="Unassembled WGS sequence"/>
</dbReference>
<accession>A0ABN8QNR1</accession>
<proteinExistence type="predicted"/>
<comment type="caution">
    <text evidence="1">The sequence shown here is derived from an EMBL/GenBank/DDBJ whole genome shotgun (WGS) entry which is preliminary data.</text>
</comment>
<evidence type="ECO:0000313" key="1">
    <source>
        <dbReference type="EMBL" id="CAH3166170.1"/>
    </source>
</evidence>
<reference evidence="1 2" key="1">
    <citation type="submission" date="2022-05" db="EMBL/GenBank/DDBJ databases">
        <authorList>
            <consortium name="Genoscope - CEA"/>
            <person name="William W."/>
        </authorList>
    </citation>
    <scope>NUCLEOTIDE SEQUENCE [LARGE SCALE GENOMIC DNA]</scope>
</reference>
<organism evidence="1 2">
    <name type="scientific">Porites lobata</name>
    <dbReference type="NCBI Taxonomy" id="104759"/>
    <lineage>
        <taxon>Eukaryota</taxon>
        <taxon>Metazoa</taxon>
        <taxon>Cnidaria</taxon>
        <taxon>Anthozoa</taxon>
        <taxon>Hexacorallia</taxon>
        <taxon>Scleractinia</taxon>
        <taxon>Fungiina</taxon>
        <taxon>Poritidae</taxon>
        <taxon>Porites</taxon>
    </lineage>
</organism>
<sequence>EDLLRVPKWLDSSCQTVTFPPYRFYPDKQVHVQITVNHIKLNDSVKVHDAVTAWTENISAKSFTVCALQAGRKKEKFTPFASIDWAAYQGGPPEALTGTVNLPKWWSGTNCEKVTFPKV</sequence>
<evidence type="ECO:0000313" key="2">
    <source>
        <dbReference type="Proteomes" id="UP001159405"/>
    </source>
</evidence>
<dbReference type="EMBL" id="CALNXK010000136">
    <property type="protein sequence ID" value="CAH3166170.1"/>
    <property type="molecule type" value="Genomic_DNA"/>
</dbReference>
<keyword evidence="2" id="KW-1185">Reference proteome</keyword>